<dbReference type="RefSeq" id="WP_139160363.1">
    <property type="nucleotide sequence ID" value="NZ_FMZC01000004.1"/>
</dbReference>
<gene>
    <name evidence="1" type="ORF">SAMN05192589_104392</name>
</gene>
<name>A0A1G6SAV8_9BURK</name>
<dbReference type="EMBL" id="FMZC01000004">
    <property type="protein sequence ID" value="SDD14028.1"/>
    <property type="molecule type" value="Genomic_DNA"/>
</dbReference>
<protein>
    <submittedName>
        <fullName evidence="1">Uncharacterized protein</fullName>
    </submittedName>
</protein>
<dbReference type="OrthoDB" id="8812060at2"/>
<keyword evidence="2" id="KW-1185">Reference proteome</keyword>
<dbReference type="STRING" id="187868.SAMN05192589_104392"/>
<proteinExistence type="predicted"/>
<sequence>MSAVLTPCPPATAPAQELEASSRVLALIRETAVFLGASQEQAREASRTGTFALESRPIALVPDVDEEALIMSAPLPATCLDDPARRVAALQASTVLVLCLGAVFARGLAGPQLLCRCPLDDASAEIVGRHVLQLAALANAVQVGAPGTPSEAVAGGKERSHVQ</sequence>
<dbReference type="Proteomes" id="UP000198781">
    <property type="component" value="Unassembled WGS sequence"/>
</dbReference>
<evidence type="ECO:0000313" key="2">
    <source>
        <dbReference type="Proteomes" id="UP000198781"/>
    </source>
</evidence>
<organism evidence="1 2">
    <name type="scientific">Paracidovorax valerianellae</name>
    <dbReference type="NCBI Taxonomy" id="187868"/>
    <lineage>
        <taxon>Bacteria</taxon>
        <taxon>Pseudomonadati</taxon>
        <taxon>Pseudomonadota</taxon>
        <taxon>Betaproteobacteria</taxon>
        <taxon>Burkholderiales</taxon>
        <taxon>Comamonadaceae</taxon>
        <taxon>Paracidovorax</taxon>
    </lineage>
</organism>
<accession>A0A1G6SAV8</accession>
<evidence type="ECO:0000313" key="1">
    <source>
        <dbReference type="EMBL" id="SDD14028.1"/>
    </source>
</evidence>
<reference evidence="1 2" key="1">
    <citation type="submission" date="2016-10" db="EMBL/GenBank/DDBJ databases">
        <authorList>
            <person name="de Groot N.N."/>
        </authorList>
    </citation>
    <scope>NUCLEOTIDE SEQUENCE [LARGE SCALE GENOMIC DNA]</scope>
    <source>
        <strain evidence="1 2">DSM 16619</strain>
    </source>
</reference>
<dbReference type="AlphaFoldDB" id="A0A1G6SAV8"/>